<evidence type="ECO:0008006" key="5">
    <source>
        <dbReference type="Google" id="ProtNLM"/>
    </source>
</evidence>
<comment type="caution">
    <text evidence="3">The sequence shown here is derived from an EMBL/GenBank/DDBJ whole genome shotgun (WGS) entry which is preliminary data.</text>
</comment>
<keyword evidence="2" id="KW-0472">Membrane</keyword>
<keyword evidence="2" id="KW-1133">Transmembrane helix</keyword>
<dbReference type="Proteomes" id="UP001500253">
    <property type="component" value="Unassembled WGS sequence"/>
</dbReference>
<evidence type="ECO:0000313" key="3">
    <source>
        <dbReference type="EMBL" id="GAA2359541.1"/>
    </source>
</evidence>
<feature type="transmembrane region" description="Helical" evidence="2">
    <location>
        <begin position="206"/>
        <end position="229"/>
    </location>
</feature>
<feature type="transmembrane region" description="Helical" evidence="2">
    <location>
        <begin position="181"/>
        <end position="200"/>
    </location>
</feature>
<feature type="transmembrane region" description="Helical" evidence="2">
    <location>
        <begin position="150"/>
        <end position="169"/>
    </location>
</feature>
<feature type="region of interest" description="Disordered" evidence="1">
    <location>
        <begin position="61"/>
        <end position="87"/>
    </location>
</feature>
<evidence type="ECO:0000256" key="1">
    <source>
        <dbReference type="SAM" id="MobiDB-lite"/>
    </source>
</evidence>
<evidence type="ECO:0000256" key="2">
    <source>
        <dbReference type="SAM" id="Phobius"/>
    </source>
</evidence>
<feature type="region of interest" description="Disordered" evidence="1">
    <location>
        <begin position="1"/>
        <end position="45"/>
    </location>
</feature>
<accession>A0ABN3GS03</accession>
<keyword evidence="2" id="KW-0812">Transmembrane</keyword>
<protein>
    <recommendedName>
        <fullName evidence="5">C4-dicarboxylate ABC transporter</fullName>
    </recommendedName>
</protein>
<gene>
    <name evidence="3" type="ORF">GCM10010246_57090</name>
</gene>
<feature type="transmembrane region" description="Helical" evidence="2">
    <location>
        <begin position="119"/>
        <end position="138"/>
    </location>
</feature>
<keyword evidence="4" id="KW-1185">Reference proteome</keyword>
<evidence type="ECO:0000313" key="4">
    <source>
        <dbReference type="Proteomes" id="UP001500253"/>
    </source>
</evidence>
<proteinExistence type="predicted"/>
<name>A0ABN3GS03_9ACTN</name>
<dbReference type="EMBL" id="BAAASD010000029">
    <property type="protein sequence ID" value="GAA2359541.1"/>
    <property type="molecule type" value="Genomic_DNA"/>
</dbReference>
<organism evidence="3 4">
    <name type="scientific">Streptomyces cuspidosporus</name>
    <dbReference type="NCBI Taxonomy" id="66882"/>
    <lineage>
        <taxon>Bacteria</taxon>
        <taxon>Bacillati</taxon>
        <taxon>Actinomycetota</taxon>
        <taxon>Actinomycetes</taxon>
        <taxon>Kitasatosporales</taxon>
        <taxon>Streptomycetaceae</taxon>
        <taxon>Streptomyces</taxon>
    </lineage>
</organism>
<sequence length="258" mass="26815">MWTAGAALVHTSHARAAPLPPGKTGCEAESRKRHRLADLPQSGPVAGSGFGALGSVAAMAERGETQGGPARGQSGAVGLPPNAPPDTARVVTGTTARQVNDQEARDFDGVAKVRDRGEVLGFGVPVVLFLPGVAYLGITNGHQFIANDFFAFMYCLASIGFASVPLVAWRRGGGRYADPGFVRSACFPWLFTTMQGVAYSSPRSDANVVMLTVGWGAFIYAGMVALYFLGRALWSTDAQAAVREAAPGEGTGQPKTGA</sequence>
<reference evidence="3 4" key="1">
    <citation type="journal article" date="2019" name="Int. J. Syst. Evol. Microbiol.">
        <title>The Global Catalogue of Microorganisms (GCM) 10K type strain sequencing project: providing services to taxonomists for standard genome sequencing and annotation.</title>
        <authorList>
            <consortium name="The Broad Institute Genomics Platform"/>
            <consortium name="The Broad Institute Genome Sequencing Center for Infectious Disease"/>
            <person name="Wu L."/>
            <person name="Ma J."/>
        </authorList>
    </citation>
    <scope>NUCLEOTIDE SEQUENCE [LARGE SCALE GENOMIC DNA]</scope>
    <source>
        <strain evidence="3 4">JCM 4316</strain>
    </source>
</reference>